<dbReference type="EMBL" id="CADEBD010000327">
    <property type="protein sequence ID" value="CAB3246210.1"/>
    <property type="molecule type" value="Genomic_DNA"/>
</dbReference>
<gene>
    <name evidence="1" type="ORF">APLA_LOCUS11421</name>
</gene>
<dbReference type="Proteomes" id="UP000494256">
    <property type="component" value="Unassembled WGS sequence"/>
</dbReference>
<sequence length="106" mass="11973">MESVKGSLPSMSAGLEVMDKTACYHYRSELKTIKRRFPAHPRSGARHLCGRRLYKRQPRLALIPSLDNMTEGTLVTDNHVALVVSIPTYHFTVRMSQCLSTIRKAS</sequence>
<comment type="caution">
    <text evidence="1">The sequence shown here is derived from an EMBL/GenBank/DDBJ whole genome shotgun (WGS) entry which is preliminary data.</text>
</comment>
<dbReference type="AlphaFoldDB" id="A0A8S1AHP0"/>
<accession>A0A8S1AHP0</accession>
<evidence type="ECO:0000313" key="2">
    <source>
        <dbReference type="Proteomes" id="UP000494256"/>
    </source>
</evidence>
<dbReference type="OrthoDB" id="2434995at2759"/>
<evidence type="ECO:0000313" key="1">
    <source>
        <dbReference type="EMBL" id="CAB3246210.1"/>
    </source>
</evidence>
<protein>
    <submittedName>
        <fullName evidence="1">Uncharacterized protein</fullName>
    </submittedName>
</protein>
<organism evidence="1 2">
    <name type="scientific">Arctia plantaginis</name>
    <name type="common">Wood tiger moth</name>
    <name type="synonym">Phalaena plantaginis</name>
    <dbReference type="NCBI Taxonomy" id="874455"/>
    <lineage>
        <taxon>Eukaryota</taxon>
        <taxon>Metazoa</taxon>
        <taxon>Ecdysozoa</taxon>
        <taxon>Arthropoda</taxon>
        <taxon>Hexapoda</taxon>
        <taxon>Insecta</taxon>
        <taxon>Pterygota</taxon>
        <taxon>Neoptera</taxon>
        <taxon>Endopterygota</taxon>
        <taxon>Lepidoptera</taxon>
        <taxon>Glossata</taxon>
        <taxon>Ditrysia</taxon>
        <taxon>Noctuoidea</taxon>
        <taxon>Erebidae</taxon>
        <taxon>Arctiinae</taxon>
        <taxon>Arctia</taxon>
    </lineage>
</organism>
<reference evidence="1 2" key="1">
    <citation type="submission" date="2020-04" db="EMBL/GenBank/DDBJ databases">
        <authorList>
            <person name="Wallbank WR R."/>
            <person name="Pardo Diaz C."/>
            <person name="Kozak K."/>
            <person name="Martin S."/>
            <person name="Jiggins C."/>
            <person name="Moest M."/>
            <person name="Warren A I."/>
            <person name="Byers J.R.P. K."/>
            <person name="Montejo-Kovacevich G."/>
            <person name="Yen C E."/>
        </authorList>
    </citation>
    <scope>NUCLEOTIDE SEQUENCE [LARGE SCALE GENOMIC DNA]</scope>
</reference>
<proteinExistence type="predicted"/>
<name>A0A8S1AHP0_ARCPL</name>